<evidence type="ECO:0000256" key="8">
    <source>
        <dbReference type="PROSITE-ProRule" id="PRU00024"/>
    </source>
</evidence>
<dbReference type="SUPFAM" id="SSF47370">
    <property type="entry name" value="Bromodomain"/>
    <property type="match status" value="1"/>
</dbReference>
<dbReference type="PROSITE" id="PS01359">
    <property type="entry name" value="ZF_PHD_1"/>
    <property type="match status" value="1"/>
</dbReference>
<evidence type="ECO:0000256" key="4">
    <source>
        <dbReference type="ARBA" id="ARBA00022833"/>
    </source>
</evidence>
<keyword evidence="5 10" id="KW-0175">Coiled coil</keyword>
<dbReference type="SMART" id="SM00184">
    <property type="entry name" value="RING"/>
    <property type="match status" value="1"/>
</dbReference>
<dbReference type="InterPro" id="IPR019787">
    <property type="entry name" value="Znf_PHD-finger"/>
</dbReference>
<accession>A0AAV3ZHB1</accession>
<dbReference type="InterPro" id="IPR019786">
    <property type="entry name" value="Zinc_finger_PHD-type_CS"/>
</dbReference>
<keyword evidence="16" id="KW-1185">Reference proteome</keyword>
<comment type="caution">
    <text evidence="15">The sequence shown here is derived from an EMBL/GenBank/DDBJ whole genome shotgun (WGS) entry which is preliminary data.</text>
</comment>
<feature type="compositionally biased region" description="Basic and acidic residues" evidence="11">
    <location>
        <begin position="152"/>
        <end position="170"/>
    </location>
</feature>
<feature type="compositionally biased region" description="Basic and acidic residues" evidence="11">
    <location>
        <begin position="722"/>
        <end position="732"/>
    </location>
</feature>
<dbReference type="SUPFAM" id="SSF57845">
    <property type="entry name" value="B-box zinc-binding domain"/>
    <property type="match status" value="1"/>
</dbReference>
<feature type="domain" description="B box-type" evidence="14">
    <location>
        <begin position="228"/>
        <end position="275"/>
    </location>
</feature>
<evidence type="ECO:0000256" key="3">
    <source>
        <dbReference type="ARBA" id="ARBA00022771"/>
    </source>
</evidence>
<dbReference type="GO" id="GO:0000785">
    <property type="term" value="C:chromatin"/>
    <property type="evidence" value="ECO:0007669"/>
    <property type="project" value="TreeGrafter"/>
</dbReference>
<feature type="region of interest" description="Disordered" evidence="11">
    <location>
        <begin position="45"/>
        <end position="198"/>
    </location>
</feature>
<feature type="compositionally biased region" description="Polar residues" evidence="11">
    <location>
        <begin position="782"/>
        <end position="801"/>
    </location>
</feature>
<feature type="domain" description="PHD-type" evidence="13">
    <location>
        <begin position="872"/>
        <end position="919"/>
    </location>
</feature>
<feature type="region of interest" description="Disordered" evidence="11">
    <location>
        <begin position="1074"/>
        <end position="1100"/>
    </location>
</feature>
<protein>
    <submittedName>
        <fullName evidence="15">E3 ubiquitin-protein ligase trim33-like</fullName>
    </submittedName>
</protein>
<evidence type="ECO:0000259" key="13">
    <source>
        <dbReference type="PROSITE" id="PS50016"/>
    </source>
</evidence>
<feature type="region of interest" description="Disordered" evidence="11">
    <location>
        <begin position="505"/>
        <end position="534"/>
    </location>
</feature>
<dbReference type="Gene3D" id="1.20.920.10">
    <property type="entry name" value="Bromodomain-like"/>
    <property type="match status" value="1"/>
</dbReference>
<feature type="region of interest" description="Disordered" evidence="11">
    <location>
        <begin position="580"/>
        <end position="622"/>
    </location>
</feature>
<dbReference type="Proteomes" id="UP000735302">
    <property type="component" value="Unassembled WGS sequence"/>
</dbReference>
<keyword evidence="6 9" id="KW-0103">Bromodomain</keyword>
<dbReference type="InterPro" id="IPR001965">
    <property type="entry name" value="Znf_PHD"/>
</dbReference>
<feature type="compositionally biased region" description="Basic and acidic residues" evidence="11">
    <location>
        <begin position="49"/>
        <end position="59"/>
    </location>
</feature>
<feature type="compositionally biased region" description="Polar residues" evidence="11">
    <location>
        <begin position="676"/>
        <end position="690"/>
    </location>
</feature>
<name>A0AAV3ZHB1_9GAST</name>
<dbReference type="PANTHER" id="PTHR45915:SF6">
    <property type="entry name" value="E3 UBIQUITIN-PROTEIN LIGASE TRIM33"/>
    <property type="match status" value="1"/>
</dbReference>
<evidence type="ECO:0000313" key="16">
    <source>
        <dbReference type="Proteomes" id="UP000735302"/>
    </source>
</evidence>
<evidence type="ECO:0000259" key="12">
    <source>
        <dbReference type="PROSITE" id="PS50014"/>
    </source>
</evidence>
<feature type="compositionally biased region" description="Polar residues" evidence="11">
    <location>
        <begin position="104"/>
        <end position="124"/>
    </location>
</feature>
<dbReference type="PROSITE" id="PS00518">
    <property type="entry name" value="ZF_RING_1"/>
    <property type="match status" value="1"/>
</dbReference>
<feature type="region of interest" description="Disordered" evidence="11">
    <location>
        <begin position="782"/>
        <end position="865"/>
    </location>
</feature>
<evidence type="ECO:0000259" key="14">
    <source>
        <dbReference type="PROSITE" id="PS50119"/>
    </source>
</evidence>
<dbReference type="InterPro" id="IPR001487">
    <property type="entry name" value="Bromodomain"/>
</dbReference>
<proteinExistence type="predicted"/>
<dbReference type="Pfam" id="PF00643">
    <property type="entry name" value="zf-B_box"/>
    <property type="match status" value="2"/>
</dbReference>
<feature type="domain" description="Bromo" evidence="12">
    <location>
        <begin position="954"/>
        <end position="1027"/>
    </location>
</feature>
<dbReference type="InterPro" id="IPR011011">
    <property type="entry name" value="Znf_FYVE_PHD"/>
</dbReference>
<sequence>MAENSSIIDKCVKCNCKFTSPEKPLKLLPCLHSMCLDCLFGRIPPKKPVLKDESTKVEDTVTADSTVDKTKNNAENRESSELGSSQLENASDGSDSSKGDPSQEESNGQQADSNTGVNENSKTDGAQMAGEVSGEKRSSVDSEALQQNQSKEATDGDACKEKSAEQETQHDTPISETKEIPTEPVDEKPKPVTECPVCRDPIELPGTSLMDNMFASLELSKPSTPPQDVPHMCTACEEGQEAPFYCMQCEEWLCDSCVDAHKRVRITKDHTIVPKDEVNVTINKSPWEQQMMCKQHRQEELKFFCERCEKLTCRDCQLLDHKDHKYQFLDQAADQYKQRLRGSLALMGEKRTKLAASRDEIEQKLKNCKDQKETLQQDILKQTDILVKGIRQAVWGVLANLASFTDAATKRLNKEIDDVADLVGKFDHCIQFMEDILREGSSMSLLYSKGNVETKCRKVYHTQVDPQSLKGTLNIQYKHDVNWLLGNLSKIGAIFVNGVRYPPDKNGRSSGGGSAGGQSGQGYQENRAAMSTTSTHLQHMANQPIPGQRVLPEWNKYIHTVSKSGSPSVAPPNMTMSSMVAGAGSLPPQLTLPSNRRNSGAGVAPSQWQAPPGIQGSTFPGHFVAGQLLTPQQTVSRPAFTPMRLHHRPATQNPFPGTNEHAPSSNNMRSPPLYNRQGSEASGTSRSAHSTPDPARPASAGMYNDNASSGRPDSGGGPAMVDVKKERREHSPDCVIMSSSMKSSDRSPAYSNIHKHSETVLEMQRNLDEVLRAVPMDLSENMEQISGSKPRSSVQSESVKLSSSPSSTRPAAPTAPTASEKQDNHITVDAPSTTEAPPHSPTDQELRENWQGGNSMPGFSLAQADSQGDPNDDYCACCHNGGDVLCCDRCPRVFHLQCHIPEMTAVPTGSFVCTICEGDNPVTPEETTSGKRKASGGLTEAEIKGCERILLDLFCHPSSVPFQEPVNRLQVPNYYKIITQPMDFTQIKCKLQRQHANHYHSIKAFLWDLRQVFINCAIYNKAGSEVGKAGKIVRALFEGLVARLIPQYLSFVQENPSPCFSALQQKSLVDSTVEGEAETGSIEQDASSPKRPRLEAEHTG</sequence>
<dbReference type="InterPro" id="IPR013083">
    <property type="entry name" value="Znf_RING/FYVE/PHD"/>
</dbReference>
<dbReference type="GO" id="GO:0005634">
    <property type="term" value="C:nucleus"/>
    <property type="evidence" value="ECO:0007669"/>
    <property type="project" value="UniProtKB-SubCell"/>
</dbReference>
<dbReference type="Gene3D" id="3.30.160.60">
    <property type="entry name" value="Classic Zinc Finger"/>
    <property type="match status" value="1"/>
</dbReference>
<gene>
    <name evidence="15" type="ORF">PoB_002053600</name>
</gene>
<feature type="region of interest" description="Disordered" evidence="11">
    <location>
        <begin position="646"/>
        <end position="750"/>
    </location>
</feature>
<evidence type="ECO:0000256" key="10">
    <source>
        <dbReference type="SAM" id="Coils"/>
    </source>
</evidence>
<dbReference type="PROSITE" id="PS50014">
    <property type="entry name" value="BROMODOMAIN_2"/>
    <property type="match status" value="1"/>
</dbReference>
<feature type="compositionally biased region" description="Basic and acidic residues" evidence="11">
    <location>
        <begin position="176"/>
        <end position="191"/>
    </location>
</feature>
<dbReference type="Pfam" id="PF00439">
    <property type="entry name" value="Bromodomain"/>
    <property type="match status" value="1"/>
</dbReference>
<dbReference type="CDD" id="cd19775">
    <property type="entry name" value="Bbox2_TIF1_C-VI"/>
    <property type="match status" value="1"/>
</dbReference>
<dbReference type="PANTHER" id="PTHR45915">
    <property type="entry name" value="TRANSCRIPTION INTERMEDIARY FACTOR"/>
    <property type="match status" value="1"/>
</dbReference>
<feature type="compositionally biased region" description="Low complexity" evidence="11">
    <location>
        <begin position="802"/>
        <end position="819"/>
    </location>
</feature>
<evidence type="ECO:0000256" key="11">
    <source>
        <dbReference type="SAM" id="MobiDB-lite"/>
    </source>
</evidence>
<organism evidence="15 16">
    <name type="scientific">Plakobranchus ocellatus</name>
    <dbReference type="NCBI Taxonomy" id="259542"/>
    <lineage>
        <taxon>Eukaryota</taxon>
        <taxon>Metazoa</taxon>
        <taxon>Spiralia</taxon>
        <taxon>Lophotrochozoa</taxon>
        <taxon>Mollusca</taxon>
        <taxon>Gastropoda</taxon>
        <taxon>Heterobranchia</taxon>
        <taxon>Euthyneura</taxon>
        <taxon>Panpulmonata</taxon>
        <taxon>Sacoglossa</taxon>
        <taxon>Placobranchoidea</taxon>
        <taxon>Plakobranchidae</taxon>
        <taxon>Plakobranchus</taxon>
    </lineage>
</organism>
<reference evidence="15 16" key="1">
    <citation type="journal article" date="2021" name="Elife">
        <title>Chloroplast acquisition without the gene transfer in kleptoplastic sea slugs, Plakobranchus ocellatus.</title>
        <authorList>
            <person name="Maeda T."/>
            <person name="Takahashi S."/>
            <person name="Yoshida T."/>
            <person name="Shimamura S."/>
            <person name="Takaki Y."/>
            <person name="Nagai Y."/>
            <person name="Toyoda A."/>
            <person name="Suzuki Y."/>
            <person name="Arimoto A."/>
            <person name="Ishii H."/>
            <person name="Satoh N."/>
            <person name="Nishiyama T."/>
            <person name="Hasebe M."/>
            <person name="Maruyama T."/>
            <person name="Minagawa J."/>
            <person name="Obokata J."/>
            <person name="Shigenobu S."/>
        </authorList>
    </citation>
    <scope>NUCLEOTIDE SEQUENCE [LARGE SCALE GENOMIC DNA]</scope>
</reference>
<dbReference type="CDD" id="cd19805">
    <property type="entry name" value="Bbox1_TIF1"/>
    <property type="match status" value="1"/>
</dbReference>
<feature type="compositionally biased region" description="Gly residues" evidence="11">
    <location>
        <begin position="509"/>
        <end position="520"/>
    </location>
</feature>
<evidence type="ECO:0000256" key="2">
    <source>
        <dbReference type="ARBA" id="ARBA00022723"/>
    </source>
</evidence>
<keyword evidence="2" id="KW-0479">Metal-binding</keyword>
<keyword evidence="7" id="KW-0539">Nucleus</keyword>
<dbReference type="Pfam" id="PF00628">
    <property type="entry name" value="PHD"/>
    <property type="match status" value="1"/>
</dbReference>
<dbReference type="SMART" id="SM00336">
    <property type="entry name" value="BBOX"/>
    <property type="match status" value="2"/>
</dbReference>
<dbReference type="GO" id="GO:0008270">
    <property type="term" value="F:zinc ion binding"/>
    <property type="evidence" value="ECO:0007669"/>
    <property type="project" value="UniProtKB-KW"/>
</dbReference>
<evidence type="ECO:0000256" key="1">
    <source>
        <dbReference type="ARBA" id="ARBA00004123"/>
    </source>
</evidence>
<dbReference type="InterPro" id="IPR017907">
    <property type="entry name" value="Znf_RING_CS"/>
</dbReference>
<dbReference type="SUPFAM" id="SSF57903">
    <property type="entry name" value="FYVE/PHD zinc finger"/>
    <property type="match status" value="1"/>
</dbReference>
<dbReference type="Gene3D" id="3.30.40.10">
    <property type="entry name" value="Zinc/RING finger domain, C3HC4 (zinc finger)"/>
    <property type="match status" value="1"/>
</dbReference>
<dbReference type="InterPro" id="IPR000315">
    <property type="entry name" value="Znf_B-box"/>
</dbReference>
<feature type="compositionally biased region" description="Basic and acidic residues" evidence="11">
    <location>
        <begin position="66"/>
        <end position="80"/>
    </location>
</feature>
<keyword evidence="3 8" id="KW-0863">Zinc-finger</keyword>
<feature type="domain" description="B box-type" evidence="14">
    <location>
        <begin position="288"/>
        <end position="329"/>
    </location>
</feature>
<dbReference type="PROSITE" id="PS50119">
    <property type="entry name" value="ZF_BBOX"/>
    <property type="match status" value="2"/>
</dbReference>
<dbReference type="PROSITE" id="PS50016">
    <property type="entry name" value="ZF_PHD_2"/>
    <property type="match status" value="1"/>
</dbReference>
<evidence type="ECO:0000313" key="15">
    <source>
        <dbReference type="EMBL" id="GFN94030.1"/>
    </source>
</evidence>
<dbReference type="AlphaFoldDB" id="A0AAV3ZHB1"/>
<feature type="compositionally biased region" description="Low complexity" evidence="11">
    <location>
        <begin position="91"/>
        <end position="100"/>
    </location>
</feature>
<dbReference type="PRINTS" id="PR00503">
    <property type="entry name" value="BROMODOMAIN"/>
</dbReference>
<dbReference type="SMART" id="SM00297">
    <property type="entry name" value="BROMO"/>
    <property type="match status" value="1"/>
</dbReference>
<dbReference type="InterPro" id="IPR001841">
    <property type="entry name" value="Znf_RING"/>
</dbReference>
<dbReference type="EMBL" id="BLXT01002395">
    <property type="protein sequence ID" value="GFN94030.1"/>
    <property type="molecule type" value="Genomic_DNA"/>
</dbReference>
<evidence type="ECO:0000256" key="9">
    <source>
        <dbReference type="PROSITE-ProRule" id="PRU00035"/>
    </source>
</evidence>
<evidence type="ECO:0000256" key="7">
    <source>
        <dbReference type="ARBA" id="ARBA00023242"/>
    </source>
</evidence>
<dbReference type="SMART" id="SM00249">
    <property type="entry name" value="PHD"/>
    <property type="match status" value="1"/>
</dbReference>
<evidence type="ECO:0000256" key="6">
    <source>
        <dbReference type="ARBA" id="ARBA00023117"/>
    </source>
</evidence>
<keyword evidence="4" id="KW-0862">Zinc</keyword>
<feature type="coiled-coil region" evidence="10">
    <location>
        <begin position="351"/>
        <end position="378"/>
    </location>
</feature>
<dbReference type="CDD" id="cd15541">
    <property type="entry name" value="PHD_TIF1_like"/>
    <property type="match status" value="1"/>
</dbReference>
<feature type="compositionally biased region" description="Polar residues" evidence="11">
    <location>
        <begin position="650"/>
        <end position="669"/>
    </location>
</feature>
<dbReference type="InterPro" id="IPR036427">
    <property type="entry name" value="Bromodomain-like_sf"/>
</dbReference>
<evidence type="ECO:0000256" key="5">
    <source>
        <dbReference type="ARBA" id="ARBA00023054"/>
    </source>
</evidence>
<comment type="subcellular location">
    <subcellularLocation>
        <location evidence="1">Nucleus</location>
    </subcellularLocation>
</comment>